<gene>
    <name evidence="5" type="ORF">ACFQ39_01200</name>
</gene>
<evidence type="ECO:0000313" key="5">
    <source>
        <dbReference type="EMBL" id="MFD1314219.1"/>
    </source>
</evidence>
<evidence type="ECO:0000256" key="2">
    <source>
        <dbReference type="ARBA" id="ARBA00023125"/>
    </source>
</evidence>
<dbReference type="Proteomes" id="UP001597201">
    <property type="component" value="Unassembled WGS sequence"/>
</dbReference>
<dbReference type="PANTHER" id="PTHR44688">
    <property type="entry name" value="DNA-BINDING TRANSCRIPTIONAL ACTIVATOR DEVR_DOSR"/>
    <property type="match status" value="1"/>
</dbReference>
<dbReference type="PROSITE" id="PS00622">
    <property type="entry name" value="HTH_LUXR_1"/>
    <property type="match status" value="1"/>
</dbReference>
<evidence type="ECO:0000256" key="3">
    <source>
        <dbReference type="ARBA" id="ARBA00023163"/>
    </source>
</evidence>
<sequence length="249" mass="28873">MKITKQLNTYLNKLSDNNLLVGSSVKKSFGNGLYLKGQDCHCLLDLRKQEIVEPTGFRSFMGYRNDDINLDFLLKIIHPEDYTLADRIIQLMIGHCMANPDIQNPFQLNLTCRYKTKNNEYINILNQLTIAEMTAEGYPIKLLLELRDISFIKTSTHVSWVFHSPYLDIGEFREQVYLPYQNNFTHRELQVIREMASGKTNKSIARTLFISELTVATHRKNILRKADCHSVHELINHTKEKGIILEKVS</sequence>
<dbReference type="Gene3D" id="1.10.10.10">
    <property type="entry name" value="Winged helix-like DNA-binding domain superfamily/Winged helix DNA-binding domain"/>
    <property type="match status" value="1"/>
</dbReference>
<dbReference type="SMART" id="SM00421">
    <property type="entry name" value="HTH_LUXR"/>
    <property type="match status" value="1"/>
</dbReference>
<dbReference type="Pfam" id="PF00196">
    <property type="entry name" value="GerE"/>
    <property type="match status" value="1"/>
</dbReference>
<dbReference type="CDD" id="cd06170">
    <property type="entry name" value="LuxR_C_like"/>
    <property type="match status" value="1"/>
</dbReference>
<proteinExistence type="predicted"/>
<keyword evidence="3" id="KW-0804">Transcription</keyword>
<dbReference type="SUPFAM" id="SSF46894">
    <property type="entry name" value="C-terminal effector domain of the bipartite response regulators"/>
    <property type="match status" value="1"/>
</dbReference>
<name>A0ABW3XXB9_9FLAO</name>
<keyword evidence="1" id="KW-0805">Transcription regulation</keyword>
<dbReference type="InterPro" id="IPR000792">
    <property type="entry name" value="Tscrpt_reg_LuxR_C"/>
</dbReference>
<evidence type="ECO:0000259" key="4">
    <source>
        <dbReference type="PROSITE" id="PS50043"/>
    </source>
</evidence>
<comment type="caution">
    <text evidence="5">The sequence shown here is derived from an EMBL/GenBank/DDBJ whole genome shotgun (WGS) entry which is preliminary data.</text>
</comment>
<dbReference type="PRINTS" id="PR00038">
    <property type="entry name" value="HTHLUXR"/>
</dbReference>
<dbReference type="EMBL" id="JBHTMY010000001">
    <property type="protein sequence ID" value="MFD1314219.1"/>
    <property type="molecule type" value="Genomic_DNA"/>
</dbReference>
<dbReference type="PANTHER" id="PTHR44688:SF16">
    <property type="entry name" value="DNA-BINDING TRANSCRIPTIONAL ACTIVATOR DEVR_DOSR"/>
    <property type="match status" value="1"/>
</dbReference>
<dbReference type="RefSeq" id="WP_377175616.1">
    <property type="nucleotide sequence ID" value="NZ_JBHTMY010000001.1"/>
</dbReference>
<keyword evidence="2" id="KW-0238">DNA-binding</keyword>
<dbReference type="PROSITE" id="PS50043">
    <property type="entry name" value="HTH_LUXR_2"/>
    <property type="match status" value="1"/>
</dbReference>
<evidence type="ECO:0000256" key="1">
    <source>
        <dbReference type="ARBA" id="ARBA00023015"/>
    </source>
</evidence>
<evidence type="ECO:0000313" key="6">
    <source>
        <dbReference type="Proteomes" id="UP001597201"/>
    </source>
</evidence>
<dbReference type="InterPro" id="IPR016032">
    <property type="entry name" value="Sig_transdc_resp-reg_C-effctor"/>
</dbReference>
<reference evidence="6" key="1">
    <citation type="journal article" date="2019" name="Int. J. Syst. Evol. Microbiol.">
        <title>The Global Catalogue of Microorganisms (GCM) 10K type strain sequencing project: providing services to taxonomists for standard genome sequencing and annotation.</title>
        <authorList>
            <consortium name="The Broad Institute Genomics Platform"/>
            <consortium name="The Broad Institute Genome Sequencing Center for Infectious Disease"/>
            <person name="Wu L."/>
            <person name="Ma J."/>
        </authorList>
    </citation>
    <scope>NUCLEOTIDE SEQUENCE [LARGE SCALE GENOMIC DNA]</scope>
    <source>
        <strain evidence="6">CCUG 61485</strain>
    </source>
</reference>
<accession>A0ABW3XXB9</accession>
<dbReference type="InterPro" id="IPR036388">
    <property type="entry name" value="WH-like_DNA-bd_sf"/>
</dbReference>
<dbReference type="Gene3D" id="3.30.450.20">
    <property type="entry name" value="PAS domain"/>
    <property type="match status" value="1"/>
</dbReference>
<organism evidence="5 6">
    <name type="scientific">Namhaeicola litoreus</name>
    <dbReference type="NCBI Taxonomy" id="1052145"/>
    <lineage>
        <taxon>Bacteria</taxon>
        <taxon>Pseudomonadati</taxon>
        <taxon>Bacteroidota</taxon>
        <taxon>Flavobacteriia</taxon>
        <taxon>Flavobacteriales</taxon>
        <taxon>Flavobacteriaceae</taxon>
        <taxon>Namhaeicola</taxon>
    </lineage>
</organism>
<protein>
    <submittedName>
        <fullName evidence="5">Response regulator transcription factor</fullName>
    </submittedName>
</protein>
<feature type="domain" description="HTH luxR-type" evidence="4">
    <location>
        <begin position="177"/>
        <end position="242"/>
    </location>
</feature>
<keyword evidence="6" id="KW-1185">Reference proteome</keyword>